<dbReference type="EC" id="2.7.6.3" evidence="3"/>
<dbReference type="InterPro" id="IPR035907">
    <property type="entry name" value="Hppk_sf"/>
</dbReference>
<organism evidence="14 15">
    <name type="scientific">Chryseosolibacter histidini</name>
    <dbReference type="NCBI Taxonomy" id="2782349"/>
    <lineage>
        <taxon>Bacteria</taxon>
        <taxon>Pseudomonadati</taxon>
        <taxon>Bacteroidota</taxon>
        <taxon>Cytophagia</taxon>
        <taxon>Cytophagales</taxon>
        <taxon>Chryseotaleaceae</taxon>
        <taxon>Chryseosolibacter</taxon>
    </lineage>
</organism>
<dbReference type="InterPro" id="IPR000550">
    <property type="entry name" value="Hppk"/>
</dbReference>
<keyword evidence="6" id="KW-0547">Nucleotide-binding</keyword>
<comment type="pathway">
    <text evidence="1">Cofactor biosynthesis; tetrahydrofolate biosynthesis; 2-amino-4-hydroxy-6-hydroxymethyl-7,8-dihydropteridine diphosphate from 7,8-dihydroneopterin triphosphate: step 4/4.</text>
</comment>
<dbReference type="PROSITE" id="PS00794">
    <property type="entry name" value="HPPK"/>
    <property type="match status" value="1"/>
</dbReference>
<protein>
    <recommendedName>
        <fullName evidence="4">2-amino-4-hydroxy-6-hydroxymethyldihydropteridine pyrophosphokinase</fullName>
        <ecNumber evidence="3">2.7.6.3</ecNumber>
    </recommendedName>
    <alternativeName>
        <fullName evidence="11">6-hydroxymethyl-7,8-dihydropterin pyrophosphokinase</fullName>
    </alternativeName>
    <alternativeName>
        <fullName evidence="12">7,8-dihydro-6-hydroxymethylpterin-pyrophosphokinase</fullName>
    </alternativeName>
</protein>
<evidence type="ECO:0000256" key="3">
    <source>
        <dbReference type="ARBA" id="ARBA00013253"/>
    </source>
</evidence>
<dbReference type="AlphaFoldDB" id="A0AAP2DN54"/>
<evidence type="ECO:0000256" key="6">
    <source>
        <dbReference type="ARBA" id="ARBA00022741"/>
    </source>
</evidence>
<dbReference type="GO" id="GO:0046656">
    <property type="term" value="P:folic acid biosynthetic process"/>
    <property type="evidence" value="ECO:0007669"/>
    <property type="project" value="UniProtKB-KW"/>
</dbReference>
<dbReference type="GO" id="GO:0005524">
    <property type="term" value="F:ATP binding"/>
    <property type="evidence" value="ECO:0007669"/>
    <property type="project" value="UniProtKB-KW"/>
</dbReference>
<dbReference type="GO" id="GO:0003848">
    <property type="term" value="F:2-amino-4-hydroxy-6-hydroxymethyldihydropteridine diphosphokinase activity"/>
    <property type="evidence" value="ECO:0007669"/>
    <property type="project" value="UniProtKB-EC"/>
</dbReference>
<evidence type="ECO:0000256" key="8">
    <source>
        <dbReference type="ARBA" id="ARBA00022840"/>
    </source>
</evidence>
<dbReference type="Pfam" id="PF01288">
    <property type="entry name" value="HPPK"/>
    <property type="match status" value="1"/>
</dbReference>
<feature type="domain" description="7,8-dihydro-6-hydroxymethylpterin-pyrophosphokinase" evidence="13">
    <location>
        <begin position="88"/>
        <end position="99"/>
    </location>
</feature>
<dbReference type="Gene3D" id="3.30.70.560">
    <property type="entry name" value="7,8-Dihydro-6-hydroxymethylpterin-pyrophosphokinase HPPK"/>
    <property type="match status" value="1"/>
</dbReference>
<keyword evidence="9" id="KW-0289">Folate biosynthesis</keyword>
<name>A0AAP2DN54_9BACT</name>
<comment type="caution">
    <text evidence="14">The sequence shown here is derived from an EMBL/GenBank/DDBJ whole genome shotgun (WGS) entry which is preliminary data.</text>
</comment>
<dbReference type="EMBL" id="JAHESF010000024">
    <property type="protein sequence ID" value="MBT1699356.1"/>
    <property type="molecule type" value="Genomic_DNA"/>
</dbReference>
<evidence type="ECO:0000256" key="12">
    <source>
        <dbReference type="ARBA" id="ARBA00033413"/>
    </source>
</evidence>
<dbReference type="RefSeq" id="WP_254167243.1">
    <property type="nucleotide sequence ID" value="NZ_JAHESF010000024.1"/>
</dbReference>
<dbReference type="PANTHER" id="PTHR43071">
    <property type="entry name" value="2-AMINO-4-HYDROXY-6-HYDROXYMETHYLDIHYDROPTERIDINE PYROPHOSPHOKINASE"/>
    <property type="match status" value="1"/>
</dbReference>
<evidence type="ECO:0000256" key="2">
    <source>
        <dbReference type="ARBA" id="ARBA00005810"/>
    </source>
</evidence>
<dbReference type="CDD" id="cd00483">
    <property type="entry name" value="HPPK"/>
    <property type="match status" value="1"/>
</dbReference>
<evidence type="ECO:0000256" key="11">
    <source>
        <dbReference type="ARBA" id="ARBA00029766"/>
    </source>
</evidence>
<evidence type="ECO:0000256" key="1">
    <source>
        <dbReference type="ARBA" id="ARBA00005051"/>
    </source>
</evidence>
<accession>A0AAP2DN54</accession>
<evidence type="ECO:0000256" key="5">
    <source>
        <dbReference type="ARBA" id="ARBA00022679"/>
    </source>
</evidence>
<dbReference type="SUPFAM" id="SSF55083">
    <property type="entry name" value="6-hydroxymethyl-7,8-dihydropterin pyrophosphokinase, HPPK"/>
    <property type="match status" value="1"/>
</dbReference>
<evidence type="ECO:0000256" key="10">
    <source>
        <dbReference type="ARBA" id="ARBA00029409"/>
    </source>
</evidence>
<keyword evidence="15" id="KW-1185">Reference proteome</keyword>
<evidence type="ECO:0000259" key="13">
    <source>
        <dbReference type="PROSITE" id="PS00794"/>
    </source>
</evidence>
<dbReference type="NCBIfam" id="TIGR01498">
    <property type="entry name" value="folK"/>
    <property type="match status" value="1"/>
</dbReference>
<sequence>MENGIFLLLGTNQGDRSRNLTAAKQLIEARAGKIVRFSSVYRTAAWGNRDQPEFYNQAIDVSTRLSPQQLLTHILEIELELGRRRLEKWGPRIIDIDILLFDQLVINDSNLTVPHPRMAERRFALAPLAEIAPKFHHPVLHKDIATLLHECEDPLPVAQVPKSS</sequence>
<reference evidence="14 15" key="1">
    <citation type="submission" date="2021-05" db="EMBL/GenBank/DDBJ databases">
        <title>A Polyphasic approach of four new species of the genus Ohtaekwangia: Ohtaekwangia histidinii sp. nov., Ohtaekwangia cretensis sp. nov., Ohtaekwangia indiensis sp. nov., Ohtaekwangia reichenbachii sp. nov. from diverse environment.</title>
        <authorList>
            <person name="Octaviana S."/>
        </authorList>
    </citation>
    <scope>NUCLEOTIDE SEQUENCE [LARGE SCALE GENOMIC DNA]</scope>
    <source>
        <strain evidence="14 15">PWU4</strain>
    </source>
</reference>
<evidence type="ECO:0000313" key="15">
    <source>
        <dbReference type="Proteomes" id="UP001319200"/>
    </source>
</evidence>
<dbReference type="GO" id="GO:0016301">
    <property type="term" value="F:kinase activity"/>
    <property type="evidence" value="ECO:0007669"/>
    <property type="project" value="UniProtKB-KW"/>
</dbReference>
<comment type="function">
    <text evidence="10">Catalyzes the transfer of pyrophosphate from adenosine triphosphate (ATP) to 6-hydroxymethyl-7,8-dihydropterin, an enzymatic step in folate biosynthesis pathway.</text>
</comment>
<dbReference type="PANTHER" id="PTHR43071:SF1">
    <property type="entry name" value="2-AMINO-4-HYDROXY-6-HYDROXYMETHYLDIHYDROPTERIDINE PYROPHOSPHOKINASE"/>
    <property type="match status" value="1"/>
</dbReference>
<keyword evidence="5 14" id="KW-0808">Transferase</keyword>
<evidence type="ECO:0000313" key="14">
    <source>
        <dbReference type="EMBL" id="MBT1699356.1"/>
    </source>
</evidence>
<gene>
    <name evidence="14" type="primary">folK</name>
    <name evidence="14" type="ORF">KK083_20840</name>
</gene>
<keyword evidence="8" id="KW-0067">ATP-binding</keyword>
<proteinExistence type="inferred from homology"/>
<dbReference type="Proteomes" id="UP001319200">
    <property type="component" value="Unassembled WGS sequence"/>
</dbReference>
<keyword evidence="7" id="KW-0418">Kinase</keyword>
<evidence type="ECO:0000256" key="4">
    <source>
        <dbReference type="ARBA" id="ARBA00016218"/>
    </source>
</evidence>
<evidence type="ECO:0000256" key="7">
    <source>
        <dbReference type="ARBA" id="ARBA00022777"/>
    </source>
</evidence>
<evidence type="ECO:0000256" key="9">
    <source>
        <dbReference type="ARBA" id="ARBA00022909"/>
    </source>
</evidence>
<comment type="similarity">
    <text evidence="2">Belongs to the HPPK family.</text>
</comment>